<organism evidence="2 3">
    <name type="scientific">Lolium multiflorum</name>
    <name type="common">Italian ryegrass</name>
    <name type="synonym">Lolium perenne subsp. multiflorum</name>
    <dbReference type="NCBI Taxonomy" id="4521"/>
    <lineage>
        <taxon>Eukaryota</taxon>
        <taxon>Viridiplantae</taxon>
        <taxon>Streptophyta</taxon>
        <taxon>Embryophyta</taxon>
        <taxon>Tracheophyta</taxon>
        <taxon>Spermatophyta</taxon>
        <taxon>Magnoliopsida</taxon>
        <taxon>Liliopsida</taxon>
        <taxon>Poales</taxon>
        <taxon>Poaceae</taxon>
        <taxon>BOP clade</taxon>
        <taxon>Pooideae</taxon>
        <taxon>Poodae</taxon>
        <taxon>Poeae</taxon>
        <taxon>Poeae Chloroplast Group 2 (Poeae type)</taxon>
        <taxon>Loliodinae</taxon>
        <taxon>Loliinae</taxon>
        <taxon>Lolium</taxon>
    </lineage>
</organism>
<protein>
    <recommendedName>
        <fullName evidence="1">F-box domain-containing protein</fullName>
    </recommendedName>
</protein>
<comment type="caution">
    <text evidence="2">The sequence shown here is derived from an EMBL/GenBank/DDBJ whole genome shotgun (WGS) entry which is preliminary data.</text>
</comment>
<evidence type="ECO:0000313" key="2">
    <source>
        <dbReference type="EMBL" id="KAK1642627.1"/>
    </source>
</evidence>
<name>A0AAD8S252_LOLMU</name>
<feature type="domain" description="F-box" evidence="1">
    <location>
        <begin position="8"/>
        <end position="46"/>
    </location>
</feature>
<evidence type="ECO:0000313" key="3">
    <source>
        <dbReference type="Proteomes" id="UP001231189"/>
    </source>
</evidence>
<keyword evidence="3" id="KW-1185">Reference proteome</keyword>
<reference evidence="2" key="1">
    <citation type="submission" date="2023-07" db="EMBL/GenBank/DDBJ databases">
        <title>A chromosome-level genome assembly of Lolium multiflorum.</title>
        <authorList>
            <person name="Chen Y."/>
            <person name="Copetti D."/>
            <person name="Kolliker R."/>
            <person name="Studer B."/>
        </authorList>
    </citation>
    <scope>NUCLEOTIDE SEQUENCE</scope>
    <source>
        <strain evidence="2">02402/16</strain>
        <tissue evidence="2">Leaf</tissue>
    </source>
</reference>
<evidence type="ECO:0000259" key="1">
    <source>
        <dbReference type="Pfam" id="PF12937"/>
    </source>
</evidence>
<dbReference type="InterPro" id="IPR001810">
    <property type="entry name" value="F-box_dom"/>
</dbReference>
<dbReference type="PANTHER" id="PTHR32133">
    <property type="entry name" value="OS07G0120400 PROTEIN"/>
    <property type="match status" value="1"/>
</dbReference>
<dbReference type="Pfam" id="PF12937">
    <property type="entry name" value="F-box-like"/>
    <property type="match status" value="1"/>
</dbReference>
<proteinExistence type="predicted"/>
<gene>
    <name evidence="2" type="ORF">QYE76_060432</name>
</gene>
<dbReference type="Gene3D" id="1.20.1280.50">
    <property type="match status" value="1"/>
</dbReference>
<dbReference type="InterPro" id="IPR036047">
    <property type="entry name" value="F-box-like_dom_sf"/>
</dbReference>
<dbReference type="Proteomes" id="UP001231189">
    <property type="component" value="Unassembled WGS sequence"/>
</dbReference>
<dbReference type="PANTHER" id="PTHR32133:SF386">
    <property type="entry name" value="F-BOX DOMAIN-CONTAINING PROTEIN"/>
    <property type="match status" value="1"/>
</dbReference>
<accession>A0AAD8S252</accession>
<dbReference type="AlphaFoldDB" id="A0AAD8S252"/>
<dbReference type="SUPFAM" id="SSF81383">
    <property type="entry name" value="F-box domain"/>
    <property type="match status" value="1"/>
</dbReference>
<dbReference type="EMBL" id="JAUUTY010000004">
    <property type="protein sequence ID" value="KAK1642627.1"/>
    <property type="molecule type" value="Genomic_DNA"/>
</dbReference>
<sequence length="357" mass="40613">MTPPASALLPNDLLEQIFLRLPPDEPEWLVRASLASKHWLGLLSDNMFRCRYHELHGAPPMLGYLYSFYYNYVMEDPTPNFVSTTKFRPRAMDRGWPSRRYEALDCHHGRVLLVTAHEEAIIVWDPMTGCQREICKPESDKYTMYRRHYGAAVFCAASGCNHLACHEGPFLVVFLGMVKSYGGCFARPWVFSSETGEWSASRFSIGLHHKAVVLPVPPVLVGDAFCFLIEHDAVRDLGILKYDMGSTRLSLIFVPVEVRRLLCGDAILMAMADGSLGLARRTLNLTIKLWSMQMVSENVVSWTRLRVIDLKILLPIQRPMKNLILNGSVEGRDIIFVYTDLTIYEIDIKSLRKAETI</sequence>